<accession>A0A9Q0NL88</accession>
<dbReference type="PANTHER" id="PTHR33116">
    <property type="entry name" value="REVERSE TRANSCRIPTASE ZINC-BINDING DOMAIN-CONTAINING PROTEIN-RELATED-RELATED"/>
    <property type="match status" value="1"/>
</dbReference>
<organism evidence="2 3">
    <name type="scientific">Salix viminalis</name>
    <name type="common">Common osier</name>
    <name type="synonym">Basket willow</name>
    <dbReference type="NCBI Taxonomy" id="40686"/>
    <lineage>
        <taxon>Eukaryota</taxon>
        <taxon>Viridiplantae</taxon>
        <taxon>Streptophyta</taxon>
        <taxon>Embryophyta</taxon>
        <taxon>Tracheophyta</taxon>
        <taxon>Spermatophyta</taxon>
        <taxon>Magnoliopsida</taxon>
        <taxon>eudicotyledons</taxon>
        <taxon>Gunneridae</taxon>
        <taxon>Pentapetalae</taxon>
        <taxon>rosids</taxon>
        <taxon>fabids</taxon>
        <taxon>Malpighiales</taxon>
        <taxon>Salicaceae</taxon>
        <taxon>Saliceae</taxon>
        <taxon>Salix</taxon>
    </lineage>
</organism>
<comment type="caution">
    <text evidence="2">The sequence shown here is derived from an EMBL/GenBank/DDBJ whole genome shotgun (WGS) entry which is preliminary data.</text>
</comment>
<dbReference type="Pfam" id="PF13966">
    <property type="entry name" value="zf-RVT"/>
    <property type="match status" value="1"/>
</dbReference>
<feature type="domain" description="Reverse transcriptase zinc-binding" evidence="1">
    <location>
        <begin position="18"/>
        <end position="102"/>
    </location>
</feature>
<proteinExistence type="predicted"/>
<evidence type="ECO:0000259" key="1">
    <source>
        <dbReference type="Pfam" id="PF13966"/>
    </source>
</evidence>
<dbReference type="EMBL" id="JAPFFL010000018">
    <property type="protein sequence ID" value="KAJ6671878.1"/>
    <property type="molecule type" value="Genomic_DNA"/>
</dbReference>
<dbReference type="PANTHER" id="PTHR33116:SF84">
    <property type="entry name" value="RNA-DIRECTED DNA POLYMERASE"/>
    <property type="match status" value="1"/>
</dbReference>
<name>A0A9Q0NL88_SALVM</name>
<gene>
    <name evidence="2" type="ORF">OIU85_013242</name>
</gene>
<evidence type="ECO:0000313" key="2">
    <source>
        <dbReference type="EMBL" id="KAJ6671878.1"/>
    </source>
</evidence>
<sequence>MENKEDQPIWKHSSTGLFTTSSAWEHLRDCNPLDPLHQVIWYAGHIPRQSFTLWLASQTRLQTLDRLRRMGITENMYCLLCNQEEETHTHLFFQCSYTKAVWENISSKGTIRWPNEPWYQLMQRASSHITGKKNIHYHIARTALSTAVYYIWYERNSKTFKGSHRTVHELGAEIIELIRSHLMHGTIKCLVTDTVRATWNIQDDDPTVTGL</sequence>
<keyword evidence="3" id="KW-1185">Reference proteome</keyword>
<dbReference type="Proteomes" id="UP001151529">
    <property type="component" value="Chromosome 12"/>
</dbReference>
<protein>
    <recommendedName>
        <fullName evidence="1">Reverse transcriptase zinc-binding domain-containing protein</fullName>
    </recommendedName>
</protein>
<reference evidence="2" key="2">
    <citation type="journal article" date="2023" name="Int. J. Mol. Sci.">
        <title>De Novo Assembly and Annotation of 11 Diverse Shrub Willow (Salix) Genomes Reveals Novel Gene Organization in Sex-Linked Regions.</title>
        <authorList>
            <person name="Hyden B."/>
            <person name="Feng K."/>
            <person name="Yates T.B."/>
            <person name="Jawdy S."/>
            <person name="Cereghino C."/>
            <person name="Smart L.B."/>
            <person name="Muchero W."/>
        </authorList>
    </citation>
    <scope>NUCLEOTIDE SEQUENCE [LARGE SCALE GENOMIC DNA]</scope>
    <source>
        <tissue evidence="2">Shoot tip</tissue>
    </source>
</reference>
<dbReference type="InterPro" id="IPR026960">
    <property type="entry name" value="RVT-Znf"/>
</dbReference>
<dbReference type="AlphaFoldDB" id="A0A9Q0NL88"/>
<reference evidence="2" key="1">
    <citation type="submission" date="2022-11" db="EMBL/GenBank/DDBJ databases">
        <authorList>
            <person name="Hyden B.L."/>
            <person name="Feng K."/>
            <person name="Yates T."/>
            <person name="Jawdy S."/>
            <person name="Smart L.B."/>
            <person name="Muchero W."/>
        </authorList>
    </citation>
    <scope>NUCLEOTIDE SEQUENCE</scope>
    <source>
        <tissue evidence="2">Shoot tip</tissue>
    </source>
</reference>
<evidence type="ECO:0000313" key="3">
    <source>
        <dbReference type="Proteomes" id="UP001151529"/>
    </source>
</evidence>
<dbReference type="OrthoDB" id="851651at2759"/>